<feature type="domain" description="DUF1653" evidence="1">
    <location>
        <begin position="8"/>
        <end position="72"/>
    </location>
</feature>
<reference evidence="2 3" key="1">
    <citation type="journal article" date="2016" name="Nat. Commun.">
        <title>Thousands of microbial genomes shed light on interconnected biogeochemical processes in an aquifer system.</title>
        <authorList>
            <person name="Anantharaman K."/>
            <person name="Brown C.T."/>
            <person name="Hug L.A."/>
            <person name="Sharon I."/>
            <person name="Castelle C.J."/>
            <person name="Probst A.J."/>
            <person name="Thomas B.C."/>
            <person name="Singh A."/>
            <person name="Wilkins M.J."/>
            <person name="Karaoz U."/>
            <person name="Brodie E.L."/>
            <person name="Williams K.H."/>
            <person name="Hubbard S.S."/>
            <person name="Banfield J.F."/>
        </authorList>
    </citation>
    <scope>NUCLEOTIDE SEQUENCE [LARGE SCALE GENOMIC DNA]</scope>
</reference>
<evidence type="ECO:0000259" key="1">
    <source>
        <dbReference type="Pfam" id="PF07866"/>
    </source>
</evidence>
<name>A0A1F6WR53_9BACT</name>
<dbReference type="Proteomes" id="UP000178184">
    <property type="component" value="Unassembled WGS sequence"/>
</dbReference>
<accession>A0A1F6WR53</accession>
<protein>
    <recommendedName>
        <fullName evidence="1">DUF1653 domain-containing protein</fullName>
    </recommendedName>
</protein>
<dbReference type="AlphaFoldDB" id="A0A1F6WR53"/>
<comment type="caution">
    <text evidence="2">The sequence shown here is derived from an EMBL/GenBank/DDBJ whole genome shotgun (WGS) entry which is preliminary data.</text>
</comment>
<evidence type="ECO:0000313" key="2">
    <source>
        <dbReference type="EMBL" id="OGI84225.1"/>
    </source>
</evidence>
<dbReference type="InterPro" id="IPR023387">
    <property type="entry name" value="DUF1653-like_dom"/>
</dbReference>
<gene>
    <name evidence="2" type="ORF">A2903_00750</name>
</gene>
<dbReference type="Pfam" id="PF07866">
    <property type="entry name" value="DUF1653"/>
    <property type="match status" value="1"/>
</dbReference>
<dbReference type="Gene3D" id="2.30.30.320">
    <property type="entry name" value="DUF1653-like domain"/>
    <property type="match status" value="1"/>
</dbReference>
<evidence type="ECO:0000313" key="3">
    <source>
        <dbReference type="Proteomes" id="UP000178184"/>
    </source>
</evidence>
<dbReference type="EMBL" id="MFUO01000006">
    <property type="protein sequence ID" value="OGI84225.1"/>
    <property type="molecule type" value="Genomic_DNA"/>
</dbReference>
<dbReference type="STRING" id="1801764.A2903_00750"/>
<sequence length="75" mass="9120">MEIKPGQIYKHFKGDTYKILSLAKHTETEEWMIIYERQTDIVHTGWRVWARPENMFFEYIEKDGYNGPRFEYISG</sequence>
<proteinExistence type="predicted"/>
<organism evidence="2 3">
    <name type="scientific">Candidatus Nomurabacteria bacterium RIFCSPLOWO2_01_FULL_33_17</name>
    <dbReference type="NCBI Taxonomy" id="1801764"/>
    <lineage>
        <taxon>Bacteria</taxon>
        <taxon>Candidatus Nomuraibacteriota</taxon>
    </lineage>
</organism>
<dbReference type="InterPro" id="IPR037135">
    <property type="entry name" value="DUF1653-like_dom_sf"/>
</dbReference>